<dbReference type="PANTHER" id="PTHR30055">
    <property type="entry name" value="HTH-TYPE TRANSCRIPTIONAL REGULATOR RUTR"/>
    <property type="match status" value="1"/>
</dbReference>
<dbReference type="Gene3D" id="1.10.357.10">
    <property type="entry name" value="Tetracycline Repressor, domain 2"/>
    <property type="match status" value="1"/>
</dbReference>
<evidence type="ECO:0000259" key="3">
    <source>
        <dbReference type="PROSITE" id="PS50977"/>
    </source>
</evidence>
<dbReference type="PROSITE" id="PS50977">
    <property type="entry name" value="HTH_TETR_2"/>
    <property type="match status" value="1"/>
</dbReference>
<reference evidence="4" key="1">
    <citation type="submission" date="2020-10" db="EMBL/GenBank/DDBJ databases">
        <authorList>
            <person name="Gilroy R."/>
        </authorList>
    </citation>
    <scope>NUCLEOTIDE SEQUENCE</scope>
    <source>
        <strain evidence="4">ChiHjej12B11-7776</strain>
    </source>
</reference>
<dbReference type="SUPFAM" id="SSF46689">
    <property type="entry name" value="Homeodomain-like"/>
    <property type="match status" value="1"/>
</dbReference>
<accession>A0A9D1MXZ7</accession>
<dbReference type="PRINTS" id="PR00455">
    <property type="entry name" value="HTHTETR"/>
</dbReference>
<dbReference type="GO" id="GO:0000976">
    <property type="term" value="F:transcription cis-regulatory region binding"/>
    <property type="evidence" value="ECO:0007669"/>
    <property type="project" value="TreeGrafter"/>
</dbReference>
<dbReference type="AlphaFoldDB" id="A0A9D1MXZ7"/>
<evidence type="ECO:0000256" key="2">
    <source>
        <dbReference type="PROSITE-ProRule" id="PRU00335"/>
    </source>
</evidence>
<dbReference type="InterPro" id="IPR001647">
    <property type="entry name" value="HTH_TetR"/>
</dbReference>
<dbReference type="Proteomes" id="UP000886852">
    <property type="component" value="Unassembled WGS sequence"/>
</dbReference>
<protein>
    <submittedName>
        <fullName evidence="4">TetR/AcrR family transcriptional regulator</fullName>
    </submittedName>
</protein>
<reference evidence="4" key="2">
    <citation type="journal article" date="2021" name="PeerJ">
        <title>Extensive microbial diversity within the chicken gut microbiome revealed by metagenomics and culture.</title>
        <authorList>
            <person name="Gilroy R."/>
            <person name="Ravi A."/>
            <person name="Getino M."/>
            <person name="Pursley I."/>
            <person name="Horton D.L."/>
            <person name="Alikhan N.F."/>
            <person name="Baker D."/>
            <person name="Gharbi K."/>
            <person name="Hall N."/>
            <person name="Watson M."/>
            <person name="Adriaenssens E.M."/>
            <person name="Foster-Nyarko E."/>
            <person name="Jarju S."/>
            <person name="Secka A."/>
            <person name="Antonio M."/>
            <person name="Oren A."/>
            <person name="Chaudhuri R.R."/>
            <person name="La Ragione R."/>
            <person name="Hildebrand F."/>
            <person name="Pallen M.J."/>
        </authorList>
    </citation>
    <scope>NUCLEOTIDE SEQUENCE</scope>
    <source>
        <strain evidence="4">ChiHjej12B11-7776</strain>
    </source>
</reference>
<sequence length="198" mass="22245">MKNNVRQPQQERSIEKKNKIIQAGYKLFAEVGYHGTNTAEIAKEAGVSTGAVYDYFCDKRDIMISVLHLYVENASRPVMQILTEAKPLDVPKVAAEILDKTVSIHRENARLHNTLHALAAADEAVNAAFIALEDHVTQKVAEALAANGIQRQHAAERVHLAMNMIQSFAHEYVFDKHEYIDYAAMRDIVCKQIVSLFE</sequence>
<keyword evidence="1 2" id="KW-0238">DNA-binding</keyword>
<proteinExistence type="predicted"/>
<evidence type="ECO:0000313" key="5">
    <source>
        <dbReference type="Proteomes" id="UP000886852"/>
    </source>
</evidence>
<dbReference type="GO" id="GO:0003700">
    <property type="term" value="F:DNA-binding transcription factor activity"/>
    <property type="evidence" value="ECO:0007669"/>
    <property type="project" value="TreeGrafter"/>
</dbReference>
<feature type="DNA-binding region" description="H-T-H motif" evidence="2">
    <location>
        <begin position="37"/>
        <end position="56"/>
    </location>
</feature>
<dbReference type="InterPro" id="IPR050109">
    <property type="entry name" value="HTH-type_TetR-like_transc_reg"/>
</dbReference>
<dbReference type="Pfam" id="PF00440">
    <property type="entry name" value="TetR_N"/>
    <property type="match status" value="1"/>
</dbReference>
<organism evidence="4 5">
    <name type="scientific">Candidatus Fimimonas merdipullorum</name>
    <dbReference type="NCBI Taxonomy" id="2840822"/>
    <lineage>
        <taxon>Bacteria</taxon>
        <taxon>Pseudomonadati</taxon>
        <taxon>Myxococcota</taxon>
        <taxon>Myxococcia</taxon>
        <taxon>Myxococcales</taxon>
        <taxon>Cystobacterineae</taxon>
        <taxon>Myxococcaceae</taxon>
        <taxon>Myxococcaceae incertae sedis</taxon>
        <taxon>Candidatus Fimimonas</taxon>
    </lineage>
</organism>
<name>A0A9D1MXZ7_9BACT</name>
<evidence type="ECO:0000313" key="4">
    <source>
        <dbReference type="EMBL" id="HIU91126.1"/>
    </source>
</evidence>
<dbReference type="PANTHER" id="PTHR30055:SF226">
    <property type="entry name" value="HTH-TYPE TRANSCRIPTIONAL REGULATOR PKSA"/>
    <property type="match status" value="1"/>
</dbReference>
<dbReference type="InterPro" id="IPR009057">
    <property type="entry name" value="Homeodomain-like_sf"/>
</dbReference>
<comment type="caution">
    <text evidence="4">The sequence shown here is derived from an EMBL/GenBank/DDBJ whole genome shotgun (WGS) entry which is preliminary data.</text>
</comment>
<gene>
    <name evidence="4" type="ORF">IAC72_03860</name>
</gene>
<feature type="domain" description="HTH tetR-type" evidence="3">
    <location>
        <begin position="14"/>
        <end position="74"/>
    </location>
</feature>
<dbReference type="EMBL" id="DVOC01000065">
    <property type="protein sequence ID" value="HIU91126.1"/>
    <property type="molecule type" value="Genomic_DNA"/>
</dbReference>
<evidence type="ECO:0000256" key="1">
    <source>
        <dbReference type="ARBA" id="ARBA00023125"/>
    </source>
</evidence>